<proteinExistence type="inferred from homology"/>
<comment type="pathway">
    <text evidence="2">Porphyrin-containing compound metabolism; protoporphyrin-IX biosynthesis; 5-aminolevulinate from L-glutamyl-tRNA(Glu): step 2/2.</text>
</comment>
<dbReference type="HAMAP" id="MF_00375">
    <property type="entry name" value="HemL_aminotrans_3"/>
    <property type="match status" value="1"/>
</dbReference>
<evidence type="ECO:0000256" key="5">
    <source>
        <dbReference type="ARBA" id="ARBA00023235"/>
    </source>
</evidence>
<dbReference type="RefSeq" id="WP_092348535.1">
    <property type="nucleotide sequence ID" value="NZ_CZVW01000006.1"/>
</dbReference>
<evidence type="ECO:0000256" key="1">
    <source>
        <dbReference type="ARBA" id="ARBA00001933"/>
    </source>
</evidence>
<dbReference type="GO" id="GO:0006782">
    <property type="term" value="P:protoporphyrinogen IX biosynthetic process"/>
    <property type="evidence" value="ECO:0007669"/>
    <property type="project" value="UniProtKB-UniRule"/>
</dbReference>
<keyword evidence="5 7" id="KW-0413">Isomerase</keyword>
<dbReference type="EC" id="5.4.3.8" evidence="7"/>
<dbReference type="SUPFAM" id="SSF53383">
    <property type="entry name" value="PLP-dependent transferases"/>
    <property type="match status" value="1"/>
</dbReference>
<dbReference type="InterPro" id="IPR015421">
    <property type="entry name" value="PyrdxlP-dep_Trfase_major"/>
</dbReference>
<dbReference type="PANTHER" id="PTHR43713">
    <property type="entry name" value="GLUTAMATE-1-SEMIALDEHYDE 2,1-AMINOMUTASE"/>
    <property type="match status" value="1"/>
</dbReference>
<dbReference type="InterPro" id="IPR004639">
    <property type="entry name" value="4pyrrol_synth_GluAld_NH2Trfase"/>
</dbReference>
<dbReference type="GO" id="GO:0008483">
    <property type="term" value="F:transaminase activity"/>
    <property type="evidence" value="ECO:0007669"/>
    <property type="project" value="InterPro"/>
</dbReference>
<evidence type="ECO:0000256" key="3">
    <source>
        <dbReference type="ARBA" id="ARBA00008981"/>
    </source>
</evidence>
<gene>
    <name evidence="7" type="primary">hemL</name>
    <name evidence="8" type="ORF">JGI23_00679</name>
</gene>
<dbReference type="InterPro" id="IPR015424">
    <property type="entry name" value="PyrdxlP-dep_Trfase"/>
</dbReference>
<name>A0A0P1MUC2_9BACT</name>
<evidence type="ECO:0000256" key="7">
    <source>
        <dbReference type="HAMAP-Rule" id="MF_00375"/>
    </source>
</evidence>
<dbReference type="Gene3D" id="3.90.1150.10">
    <property type="entry name" value="Aspartate Aminotransferase, domain 1"/>
    <property type="match status" value="1"/>
</dbReference>
<dbReference type="GO" id="GO:0042286">
    <property type="term" value="F:glutamate-1-semialdehyde 2,1-aminomutase activity"/>
    <property type="evidence" value="ECO:0007669"/>
    <property type="project" value="UniProtKB-UniRule"/>
</dbReference>
<dbReference type="AlphaFoldDB" id="A0A0P1MUC2"/>
<dbReference type="EMBL" id="CZVW01000006">
    <property type="protein sequence ID" value="CUS99553.1"/>
    <property type="molecule type" value="Genomic_DNA"/>
</dbReference>
<dbReference type="CDD" id="cd00610">
    <property type="entry name" value="OAT_like"/>
    <property type="match status" value="1"/>
</dbReference>
<sequence>MKTGKSKNLYSKALSLMPGGVNSPVRAFKAVNSNPLFIAKASGSKIWDVDGNKFIDYVMSWGPLILGHSHPEVISAVKNALKNGTSYGAPTEIEVKMAELIKKMIPSIELVRMVNSGTEATMSAIRLARAYTGKKKIIKFEGCYHGHADSFLVKAGSGATTLGIPSSPGVPNELASLTLNAKFNDIESVQKLVDENKNEIACIIVEPVPGNMGVVLPKDDFLKKLREICDRENIVLIFDEVITGFRLAPGGAQELFGVKPDLTTLGKIIGGGFPVGAYGGKKEIMQLVAPSGPVYQAGTLSGNPIAMTAGYTTLKILYEKRKTIYKQLDSKAKYLAERFREIADKNGVKVRVNQIGSMMTIFFSDGEVYDYESALKSDTKKFAKFFNLMLKNGVYLPPSQFEAMFLSTAHTEQDIEKTIKAFEKAIKALLS</sequence>
<comment type="cofactor">
    <cofactor evidence="1 7">
        <name>pyridoxal 5'-phosphate</name>
        <dbReference type="ChEBI" id="CHEBI:597326"/>
    </cofactor>
</comment>
<comment type="similarity">
    <text evidence="3 7">Belongs to the class-III pyridoxal-phosphate-dependent aminotransferase family. HemL subfamily.</text>
</comment>
<dbReference type="Gene3D" id="3.40.640.10">
    <property type="entry name" value="Type I PLP-dependent aspartate aminotransferase-like (Major domain)"/>
    <property type="match status" value="1"/>
</dbReference>
<dbReference type="InterPro" id="IPR015422">
    <property type="entry name" value="PyrdxlP-dep_Trfase_small"/>
</dbReference>
<keyword evidence="9" id="KW-1185">Reference proteome</keyword>
<comment type="catalytic activity">
    <reaction evidence="7">
        <text>(S)-4-amino-5-oxopentanoate = 5-aminolevulinate</text>
        <dbReference type="Rhea" id="RHEA:14265"/>
        <dbReference type="ChEBI" id="CHEBI:57501"/>
        <dbReference type="ChEBI" id="CHEBI:356416"/>
        <dbReference type="EC" id="5.4.3.8"/>
    </reaction>
</comment>
<dbReference type="InterPro" id="IPR005814">
    <property type="entry name" value="Aminotrans_3"/>
</dbReference>
<dbReference type="GO" id="GO:0030170">
    <property type="term" value="F:pyridoxal phosphate binding"/>
    <property type="evidence" value="ECO:0007669"/>
    <property type="project" value="InterPro"/>
</dbReference>
<evidence type="ECO:0000313" key="9">
    <source>
        <dbReference type="Proteomes" id="UP000199197"/>
    </source>
</evidence>
<reference evidence="9" key="1">
    <citation type="submission" date="2015-11" db="EMBL/GenBank/DDBJ databases">
        <authorList>
            <person name="Varghese N."/>
        </authorList>
    </citation>
    <scope>NUCLEOTIDE SEQUENCE [LARGE SCALE GENOMIC DNA]</scope>
    <source>
        <strain evidence="9">JGI-23</strain>
    </source>
</reference>
<dbReference type="NCBIfam" id="NF000818">
    <property type="entry name" value="PRK00062.1"/>
    <property type="match status" value="1"/>
</dbReference>
<comment type="subunit">
    <text evidence="7">Homodimer.</text>
</comment>
<organism evidence="8 9">
    <name type="scientific">Candidatus Chryseopegocella kryptomonas</name>
    <dbReference type="NCBI Taxonomy" id="1633643"/>
    <lineage>
        <taxon>Bacteria</taxon>
        <taxon>Pseudomonadati</taxon>
        <taxon>Candidatus Kryptoniota</taxon>
        <taxon>Candidatus Chryseopegocella</taxon>
    </lineage>
</organism>
<keyword evidence="7" id="KW-0963">Cytoplasm</keyword>
<dbReference type="InterPro" id="IPR049704">
    <property type="entry name" value="Aminotrans_3_PPA_site"/>
</dbReference>
<comment type="subcellular location">
    <subcellularLocation>
        <location evidence="7">Cytoplasm</location>
    </subcellularLocation>
</comment>
<evidence type="ECO:0000256" key="6">
    <source>
        <dbReference type="ARBA" id="ARBA00023244"/>
    </source>
</evidence>
<dbReference type="Pfam" id="PF00202">
    <property type="entry name" value="Aminotran_3"/>
    <property type="match status" value="1"/>
</dbReference>
<dbReference type="Proteomes" id="UP000199197">
    <property type="component" value="Unassembled WGS sequence"/>
</dbReference>
<keyword evidence="4 7" id="KW-0663">Pyridoxal phosphate</keyword>
<evidence type="ECO:0000256" key="4">
    <source>
        <dbReference type="ARBA" id="ARBA00022898"/>
    </source>
</evidence>
<dbReference type="PANTHER" id="PTHR43713:SF3">
    <property type="entry name" value="GLUTAMATE-1-SEMIALDEHYDE 2,1-AMINOMUTASE 1, CHLOROPLASTIC-RELATED"/>
    <property type="match status" value="1"/>
</dbReference>
<dbReference type="OrthoDB" id="9801052at2"/>
<dbReference type="FunFam" id="3.40.640.10:FF:000021">
    <property type="entry name" value="Glutamate-1-semialdehyde 2,1-aminomutase"/>
    <property type="match status" value="1"/>
</dbReference>
<evidence type="ECO:0000313" key="8">
    <source>
        <dbReference type="EMBL" id="CUS99553.1"/>
    </source>
</evidence>
<protein>
    <recommendedName>
        <fullName evidence="7">Glutamate-1-semialdehyde 2,1-aminomutase</fullName>
        <shortName evidence="7">GSA</shortName>
        <ecNumber evidence="7">5.4.3.8</ecNumber>
    </recommendedName>
    <alternativeName>
        <fullName evidence="7">Glutamate-1-semialdehyde aminotransferase</fullName>
        <shortName evidence="7">GSA-AT</shortName>
    </alternativeName>
</protein>
<dbReference type="PROSITE" id="PS00600">
    <property type="entry name" value="AA_TRANSFER_CLASS_3"/>
    <property type="match status" value="1"/>
</dbReference>
<dbReference type="GO" id="GO:0005737">
    <property type="term" value="C:cytoplasm"/>
    <property type="evidence" value="ECO:0007669"/>
    <property type="project" value="UniProtKB-SubCell"/>
</dbReference>
<dbReference type="NCBIfam" id="TIGR00713">
    <property type="entry name" value="hemL"/>
    <property type="match status" value="1"/>
</dbReference>
<evidence type="ECO:0000256" key="2">
    <source>
        <dbReference type="ARBA" id="ARBA00004819"/>
    </source>
</evidence>
<keyword evidence="6 7" id="KW-0627">Porphyrin biosynthesis</keyword>
<feature type="modified residue" description="N6-(pyridoxal phosphate)lysine" evidence="7">
    <location>
        <position position="267"/>
    </location>
</feature>
<accession>A0A0P1MUC2</accession>
<dbReference type="UniPathway" id="UPA00251">
    <property type="reaction ID" value="UER00317"/>
</dbReference>